<reference evidence="1" key="1">
    <citation type="submission" date="2021-06" db="EMBL/GenBank/DDBJ databases">
        <authorList>
            <person name="Kallberg Y."/>
            <person name="Tangrot J."/>
            <person name="Rosling A."/>
        </authorList>
    </citation>
    <scope>NUCLEOTIDE SEQUENCE</scope>
    <source>
        <strain evidence="1">MA461A</strain>
    </source>
</reference>
<dbReference type="Proteomes" id="UP000789920">
    <property type="component" value="Unassembled WGS sequence"/>
</dbReference>
<feature type="non-terminal residue" evidence="1">
    <location>
        <position position="1"/>
    </location>
</feature>
<name>A0ACA9SE67_9GLOM</name>
<sequence length="74" mass="8364">SFPTMILIIYPRYYMTGLYGSKALSEKSLLKITISVDKTIVTIKRPSSNYLAQQSTPSSALSNNHEMRYQTMAL</sequence>
<comment type="caution">
    <text evidence="1">The sequence shown here is derived from an EMBL/GenBank/DDBJ whole genome shotgun (WGS) entry which is preliminary data.</text>
</comment>
<gene>
    <name evidence="1" type="ORF">RPERSI_LOCUS29677</name>
</gene>
<protein>
    <submittedName>
        <fullName evidence="1">5380_t:CDS:1</fullName>
    </submittedName>
</protein>
<proteinExistence type="predicted"/>
<organism evidence="1 2">
    <name type="scientific">Racocetra persica</name>
    <dbReference type="NCBI Taxonomy" id="160502"/>
    <lineage>
        <taxon>Eukaryota</taxon>
        <taxon>Fungi</taxon>
        <taxon>Fungi incertae sedis</taxon>
        <taxon>Mucoromycota</taxon>
        <taxon>Glomeromycotina</taxon>
        <taxon>Glomeromycetes</taxon>
        <taxon>Diversisporales</taxon>
        <taxon>Gigasporaceae</taxon>
        <taxon>Racocetra</taxon>
    </lineage>
</organism>
<keyword evidence="2" id="KW-1185">Reference proteome</keyword>
<evidence type="ECO:0000313" key="2">
    <source>
        <dbReference type="Proteomes" id="UP000789920"/>
    </source>
</evidence>
<dbReference type="EMBL" id="CAJVQC010112769">
    <property type="protein sequence ID" value="CAG8835779.1"/>
    <property type="molecule type" value="Genomic_DNA"/>
</dbReference>
<evidence type="ECO:0000313" key="1">
    <source>
        <dbReference type="EMBL" id="CAG8835779.1"/>
    </source>
</evidence>
<accession>A0ACA9SE67</accession>